<feature type="domain" description="7,8-dihydro-6-hydroxymethylpterin-pyrophosphokinase" evidence="9">
    <location>
        <begin position="87"/>
        <end position="98"/>
    </location>
</feature>
<dbReference type="EMBL" id="FUWW01000011">
    <property type="protein sequence ID" value="SJZ62874.1"/>
    <property type="molecule type" value="Genomic_DNA"/>
</dbReference>
<dbReference type="EC" id="2.7.6.3" evidence="3"/>
<dbReference type="OrthoDB" id="9808041at2"/>
<keyword evidence="7" id="KW-0067">ATP-binding</keyword>
<dbReference type="NCBIfam" id="TIGR01498">
    <property type="entry name" value="folK"/>
    <property type="match status" value="1"/>
</dbReference>
<dbReference type="GO" id="GO:0046654">
    <property type="term" value="P:tetrahydrofolate biosynthetic process"/>
    <property type="evidence" value="ECO:0007669"/>
    <property type="project" value="UniProtKB-UniPathway"/>
</dbReference>
<organism evidence="10 11">
    <name type="scientific">Eubacterium coprostanoligenes</name>
    <dbReference type="NCBI Taxonomy" id="290054"/>
    <lineage>
        <taxon>Bacteria</taxon>
        <taxon>Bacillati</taxon>
        <taxon>Bacillota</taxon>
        <taxon>Clostridia</taxon>
        <taxon>Eubacteriales</taxon>
        <taxon>Eubacteriaceae</taxon>
        <taxon>Eubacterium</taxon>
    </lineage>
</organism>
<dbReference type="AlphaFoldDB" id="A0A1T4M851"/>
<evidence type="ECO:0000313" key="10">
    <source>
        <dbReference type="EMBL" id="SJZ62874.1"/>
    </source>
</evidence>
<dbReference type="Proteomes" id="UP000190657">
    <property type="component" value="Unassembled WGS sequence"/>
</dbReference>
<evidence type="ECO:0000256" key="1">
    <source>
        <dbReference type="ARBA" id="ARBA00000198"/>
    </source>
</evidence>
<comment type="pathway">
    <text evidence="2">Cofactor biosynthesis; tetrahydrofolate biosynthesis; 2-amino-4-hydroxy-6-hydroxymethyl-7,8-dihydropteridine diphosphate from 7,8-dihydroneopterin triphosphate: step 4/4.</text>
</comment>
<protein>
    <recommendedName>
        <fullName evidence="3">2-amino-4-hydroxy-6-hydroxymethyldihydropteridine diphosphokinase</fullName>
        <ecNumber evidence="3">2.7.6.3</ecNumber>
    </recommendedName>
</protein>
<dbReference type="PROSITE" id="PS00794">
    <property type="entry name" value="HPPK"/>
    <property type="match status" value="1"/>
</dbReference>
<dbReference type="GO" id="GO:0005524">
    <property type="term" value="F:ATP binding"/>
    <property type="evidence" value="ECO:0007669"/>
    <property type="project" value="UniProtKB-KW"/>
</dbReference>
<evidence type="ECO:0000313" key="11">
    <source>
        <dbReference type="Proteomes" id="UP000190657"/>
    </source>
</evidence>
<proteinExistence type="predicted"/>
<keyword evidence="8" id="KW-0289">Folate biosynthesis</keyword>
<dbReference type="SUPFAM" id="SSF55083">
    <property type="entry name" value="6-hydroxymethyl-7,8-dihydropterin pyrophosphokinase, HPPK"/>
    <property type="match status" value="1"/>
</dbReference>
<dbReference type="PANTHER" id="PTHR43071">
    <property type="entry name" value="2-AMINO-4-HYDROXY-6-HYDROXYMETHYLDIHYDROPTERIDINE PYROPHOSPHOKINASE"/>
    <property type="match status" value="1"/>
</dbReference>
<keyword evidence="4" id="KW-0808">Transferase</keyword>
<gene>
    <name evidence="10" type="ORF">SAMN02745114_01169</name>
</gene>
<comment type="catalytic activity">
    <reaction evidence="1">
        <text>6-hydroxymethyl-7,8-dihydropterin + ATP = (7,8-dihydropterin-6-yl)methyl diphosphate + AMP + H(+)</text>
        <dbReference type="Rhea" id="RHEA:11412"/>
        <dbReference type="ChEBI" id="CHEBI:15378"/>
        <dbReference type="ChEBI" id="CHEBI:30616"/>
        <dbReference type="ChEBI" id="CHEBI:44841"/>
        <dbReference type="ChEBI" id="CHEBI:72950"/>
        <dbReference type="ChEBI" id="CHEBI:456215"/>
        <dbReference type="EC" id="2.7.6.3"/>
    </reaction>
</comment>
<dbReference type="InterPro" id="IPR035907">
    <property type="entry name" value="Hppk_sf"/>
</dbReference>
<dbReference type="STRING" id="290054.SAMN02745114_01169"/>
<dbReference type="Gene3D" id="3.30.70.560">
    <property type="entry name" value="7,8-Dihydro-6-hydroxymethylpterin-pyrophosphokinase HPPK"/>
    <property type="match status" value="1"/>
</dbReference>
<evidence type="ECO:0000256" key="7">
    <source>
        <dbReference type="ARBA" id="ARBA00022840"/>
    </source>
</evidence>
<dbReference type="GO" id="GO:0046656">
    <property type="term" value="P:folic acid biosynthetic process"/>
    <property type="evidence" value="ECO:0007669"/>
    <property type="project" value="UniProtKB-KW"/>
</dbReference>
<keyword evidence="6 10" id="KW-0418">Kinase</keyword>
<dbReference type="RefSeq" id="WP_078768646.1">
    <property type="nucleotide sequence ID" value="NZ_FUWW01000011.1"/>
</dbReference>
<evidence type="ECO:0000256" key="6">
    <source>
        <dbReference type="ARBA" id="ARBA00022777"/>
    </source>
</evidence>
<dbReference type="PANTHER" id="PTHR43071:SF1">
    <property type="entry name" value="2-AMINO-4-HYDROXY-6-HYDROXYMETHYLDIHYDROPTERIDINE PYROPHOSPHOKINASE"/>
    <property type="match status" value="1"/>
</dbReference>
<name>A0A1T4M851_9FIRM</name>
<evidence type="ECO:0000256" key="4">
    <source>
        <dbReference type="ARBA" id="ARBA00022679"/>
    </source>
</evidence>
<evidence type="ECO:0000259" key="9">
    <source>
        <dbReference type="PROSITE" id="PS00794"/>
    </source>
</evidence>
<dbReference type="CDD" id="cd00483">
    <property type="entry name" value="HPPK"/>
    <property type="match status" value="1"/>
</dbReference>
<dbReference type="UniPathway" id="UPA00077">
    <property type="reaction ID" value="UER00155"/>
</dbReference>
<evidence type="ECO:0000256" key="5">
    <source>
        <dbReference type="ARBA" id="ARBA00022741"/>
    </source>
</evidence>
<dbReference type="GO" id="GO:0003848">
    <property type="term" value="F:2-amino-4-hydroxy-6-hydroxymethyldihydropteridine diphosphokinase activity"/>
    <property type="evidence" value="ECO:0007669"/>
    <property type="project" value="UniProtKB-EC"/>
</dbReference>
<keyword evidence="5" id="KW-0547">Nucleotide-binding</keyword>
<reference evidence="10 11" key="1">
    <citation type="submission" date="2017-02" db="EMBL/GenBank/DDBJ databases">
        <authorList>
            <person name="Peterson S.W."/>
        </authorList>
    </citation>
    <scope>NUCLEOTIDE SEQUENCE [LARGE SCALE GENOMIC DNA]</scope>
    <source>
        <strain evidence="10 11">ATCC 51222</strain>
    </source>
</reference>
<sequence length="162" mass="18223">MTYVLALGTNIGNRKENIDNAVESINLVPKTSVIACSSIYETEPVGYDEQDDFYNAVVLVESELDPHEMLGVCLGIEAGFGRIRVIKDGPRVLDIDLIFAEDKVINTENLVCPHPRYSERRFVLEPLLELFPNGEFFGNKFLKSAEEIDGQFVRIADKIDIK</sequence>
<evidence type="ECO:0000256" key="2">
    <source>
        <dbReference type="ARBA" id="ARBA00005051"/>
    </source>
</evidence>
<dbReference type="GO" id="GO:0016301">
    <property type="term" value="F:kinase activity"/>
    <property type="evidence" value="ECO:0007669"/>
    <property type="project" value="UniProtKB-KW"/>
</dbReference>
<dbReference type="Pfam" id="PF01288">
    <property type="entry name" value="HPPK"/>
    <property type="match status" value="1"/>
</dbReference>
<evidence type="ECO:0000256" key="3">
    <source>
        <dbReference type="ARBA" id="ARBA00013253"/>
    </source>
</evidence>
<keyword evidence="11" id="KW-1185">Reference proteome</keyword>
<evidence type="ECO:0000256" key="8">
    <source>
        <dbReference type="ARBA" id="ARBA00022909"/>
    </source>
</evidence>
<accession>A0A1T4M851</accession>
<dbReference type="InterPro" id="IPR000550">
    <property type="entry name" value="Hppk"/>
</dbReference>